<reference evidence="1 2" key="1">
    <citation type="submission" date="2019-06" db="EMBL/GenBank/DDBJ databases">
        <title>Sequencing the genomes of 1000 actinobacteria strains.</title>
        <authorList>
            <person name="Klenk H.-P."/>
        </authorList>
    </citation>
    <scope>NUCLEOTIDE SEQUENCE [LARGE SCALE GENOMIC DNA]</scope>
    <source>
        <strain evidence="1 2">DSM 41649</strain>
    </source>
</reference>
<organism evidence="1 2">
    <name type="scientific">Kitasatospora atroaurantiaca</name>
    <dbReference type="NCBI Taxonomy" id="285545"/>
    <lineage>
        <taxon>Bacteria</taxon>
        <taxon>Bacillati</taxon>
        <taxon>Actinomycetota</taxon>
        <taxon>Actinomycetes</taxon>
        <taxon>Kitasatosporales</taxon>
        <taxon>Streptomycetaceae</taxon>
        <taxon>Kitasatospora</taxon>
    </lineage>
</organism>
<dbReference type="Proteomes" id="UP000318416">
    <property type="component" value="Unassembled WGS sequence"/>
</dbReference>
<accession>A0A561F0F0</accession>
<keyword evidence="2" id="KW-1185">Reference proteome</keyword>
<gene>
    <name evidence="1" type="ORF">FB465_6520</name>
</gene>
<dbReference type="EMBL" id="VIVR01000001">
    <property type="protein sequence ID" value="TWE21345.1"/>
    <property type="molecule type" value="Genomic_DNA"/>
</dbReference>
<evidence type="ECO:0000313" key="2">
    <source>
        <dbReference type="Proteomes" id="UP000318416"/>
    </source>
</evidence>
<dbReference type="AlphaFoldDB" id="A0A561F0F0"/>
<comment type="caution">
    <text evidence="1">The sequence shown here is derived from an EMBL/GenBank/DDBJ whole genome shotgun (WGS) entry which is preliminary data.</text>
</comment>
<evidence type="ECO:0000313" key="1">
    <source>
        <dbReference type="EMBL" id="TWE21345.1"/>
    </source>
</evidence>
<protein>
    <submittedName>
        <fullName evidence="1">Uncharacterized protein</fullName>
    </submittedName>
</protein>
<proteinExistence type="predicted"/>
<name>A0A561F0F0_9ACTN</name>
<sequence>MQVLLKTAAGAWFRRMRGRAAVEQACRVVKEEHADGRHEHALEIGAAFRRMAIHLNR</sequence>